<evidence type="ECO:0000259" key="3">
    <source>
        <dbReference type="Pfam" id="PF13458"/>
    </source>
</evidence>
<evidence type="ECO:0000313" key="4">
    <source>
        <dbReference type="EMBL" id="KAB2363230.1"/>
    </source>
</evidence>
<dbReference type="CDD" id="cd06338">
    <property type="entry name" value="PBP1_ABC_ligand_binding-like"/>
    <property type="match status" value="1"/>
</dbReference>
<organism evidence="4 5">
    <name type="scientific">Actinomadura montaniterrae</name>
    <dbReference type="NCBI Taxonomy" id="1803903"/>
    <lineage>
        <taxon>Bacteria</taxon>
        <taxon>Bacillati</taxon>
        <taxon>Actinomycetota</taxon>
        <taxon>Actinomycetes</taxon>
        <taxon>Streptosporangiales</taxon>
        <taxon>Thermomonosporaceae</taxon>
        <taxon>Actinomadura</taxon>
    </lineage>
</organism>
<protein>
    <submittedName>
        <fullName evidence="4">ABC transporter substrate-binding protein</fullName>
    </submittedName>
</protein>
<reference evidence="4 5" key="1">
    <citation type="submission" date="2019-09" db="EMBL/GenBank/DDBJ databases">
        <title>Actinomadura physcomitrii sp. nov., a novel actinomycete isolated from moss [Physcomitrium sphaericum (Ludw) Fuernr].</title>
        <authorList>
            <person name="Liu C."/>
            <person name="Zhuang X."/>
        </authorList>
    </citation>
    <scope>NUCLEOTIDE SEQUENCE [LARGE SCALE GENOMIC DNA]</scope>
    <source>
        <strain evidence="4 5">CYP1-1B</strain>
    </source>
</reference>
<dbReference type="Pfam" id="PF13458">
    <property type="entry name" value="Peripla_BP_6"/>
    <property type="match status" value="1"/>
</dbReference>
<proteinExistence type="inferred from homology"/>
<evidence type="ECO:0000256" key="2">
    <source>
        <dbReference type="ARBA" id="ARBA00022729"/>
    </source>
</evidence>
<accession>A0A6L3VEE5</accession>
<comment type="caution">
    <text evidence="4">The sequence shown here is derived from an EMBL/GenBank/DDBJ whole genome shotgun (WGS) entry which is preliminary data.</text>
</comment>
<dbReference type="InterPro" id="IPR051010">
    <property type="entry name" value="BCAA_transport"/>
</dbReference>
<gene>
    <name evidence="4" type="ORF">F9B16_43355</name>
</gene>
<dbReference type="InterPro" id="IPR028082">
    <property type="entry name" value="Peripla_BP_I"/>
</dbReference>
<evidence type="ECO:0000313" key="5">
    <source>
        <dbReference type="Proteomes" id="UP000483004"/>
    </source>
</evidence>
<dbReference type="Gene3D" id="3.40.50.2300">
    <property type="match status" value="2"/>
</dbReference>
<keyword evidence="5" id="KW-1185">Reference proteome</keyword>
<sequence>MRTRKAAALAAAVALIAAGCGSKGEKQSGGDSSTLTIGASMSLTGSLAREGGLTKEGYELCKKAVNAKGGVAAGGRHLKLDIKYQDDTSKPDTAAQIVDQFNDKGVKLILGPYGSATTEAAAAVIERNGQVMADSSGADDKIFQKGYRRTFAALSPAHSYAASMVQAIAELARPKPRTMAFLSADDGFSKTVAQSGADQARKLGFTVVATEYFPSGTSDVSAALTKIKPMRPDVVVGSVHVAEGIAIIKQAKELGVRPSGGFAETVAPPTPDFAKSLGADAENVLGSTQWTEKTAGKDKWIGTAADYATQFAAMFGGRAPEYHGAEATAACIALVDAVEKAGSTDPGKVRDALAALDEPTFFGPLKFTPEGQNLTKTMQVVQVRKGKPVTVWPKEAAEAPLIWPGTGNRS</sequence>
<name>A0A6L3VEE5_9ACTN</name>
<dbReference type="PROSITE" id="PS51257">
    <property type="entry name" value="PROKAR_LIPOPROTEIN"/>
    <property type="match status" value="1"/>
</dbReference>
<dbReference type="RefSeq" id="WP_151546095.1">
    <property type="nucleotide sequence ID" value="NZ_WBMR01000247.1"/>
</dbReference>
<comment type="similarity">
    <text evidence="1">Belongs to the leucine-binding protein family.</text>
</comment>
<dbReference type="PANTHER" id="PTHR30483">
    <property type="entry name" value="LEUCINE-SPECIFIC-BINDING PROTEIN"/>
    <property type="match status" value="1"/>
</dbReference>
<feature type="domain" description="Leucine-binding protein" evidence="3">
    <location>
        <begin position="34"/>
        <end position="386"/>
    </location>
</feature>
<dbReference type="OrthoDB" id="7337537at2"/>
<dbReference type="PANTHER" id="PTHR30483:SF37">
    <property type="entry name" value="ABC TRANSPORTER SUBSTRATE-BINDING PROTEIN"/>
    <property type="match status" value="1"/>
</dbReference>
<dbReference type="InterPro" id="IPR028081">
    <property type="entry name" value="Leu-bd"/>
</dbReference>
<dbReference type="AlphaFoldDB" id="A0A6L3VEE5"/>
<keyword evidence="2" id="KW-0732">Signal</keyword>
<dbReference type="SUPFAM" id="SSF53822">
    <property type="entry name" value="Periplasmic binding protein-like I"/>
    <property type="match status" value="1"/>
</dbReference>
<dbReference type="Proteomes" id="UP000483004">
    <property type="component" value="Unassembled WGS sequence"/>
</dbReference>
<dbReference type="EMBL" id="WBMR01000247">
    <property type="protein sequence ID" value="KAB2363230.1"/>
    <property type="molecule type" value="Genomic_DNA"/>
</dbReference>
<evidence type="ECO:0000256" key="1">
    <source>
        <dbReference type="ARBA" id="ARBA00010062"/>
    </source>
</evidence>